<gene>
    <name evidence="1" type="ORF">IAI61_00675</name>
</gene>
<dbReference type="Proteomes" id="UP001518989">
    <property type="component" value="Unassembled WGS sequence"/>
</dbReference>
<sequence>MPAALRTNSASVLSSMAKTEPFDSAEEAWIWTMAALTARRDGARVVAGAGRKMRPCEPDDVVKCLDRLYRQRRIDLVHARIMRIWGERGVAPDPRHLGERNDWRVWSEAMQRLDWPLRMKGIVAGAPRAGGMAEVVELAARFGGGGEGA</sequence>
<accession>A0ABS3KKP3</accession>
<evidence type="ECO:0000313" key="1">
    <source>
        <dbReference type="EMBL" id="MBO1077525.1"/>
    </source>
</evidence>
<evidence type="ECO:0000313" key="2">
    <source>
        <dbReference type="Proteomes" id="UP001518989"/>
    </source>
</evidence>
<protein>
    <submittedName>
        <fullName evidence="1">Uncharacterized protein</fullName>
    </submittedName>
</protein>
<keyword evidence="2" id="KW-1185">Reference proteome</keyword>
<proteinExistence type="predicted"/>
<dbReference type="RefSeq" id="WP_207414957.1">
    <property type="nucleotide sequence ID" value="NZ_CP061177.1"/>
</dbReference>
<name>A0ABS3KKP3_9PROT</name>
<organism evidence="1 2">
    <name type="scientific">Roseomonas haemaphysalidis</name>
    <dbReference type="NCBI Taxonomy" id="2768162"/>
    <lineage>
        <taxon>Bacteria</taxon>
        <taxon>Pseudomonadati</taxon>
        <taxon>Pseudomonadota</taxon>
        <taxon>Alphaproteobacteria</taxon>
        <taxon>Acetobacterales</taxon>
        <taxon>Roseomonadaceae</taxon>
        <taxon>Roseomonas</taxon>
    </lineage>
</organism>
<comment type="caution">
    <text evidence="1">The sequence shown here is derived from an EMBL/GenBank/DDBJ whole genome shotgun (WGS) entry which is preliminary data.</text>
</comment>
<dbReference type="EMBL" id="JACTNG010000001">
    <property type="protein sequence ID" value="MBO1077525.1"/>
    <property type="molecule type" value="Genomic_DNA"/>
</dbReference>
<reference evidence="1 2" key="1">
    <citation type="submission" date="2020-09" db="EMBL/GenBank/DDBJ databases">
        <title>Roseomonas.</title>
        <authorList>
            <person name="Zhu W."/>
        </authorList>
    </citation>
    <scope>NUCLEOTIDE SEQUENCE [LARGE SCALE GENOMIC DNA]</scope>
    <source>
        <strain evidence="1 2">573</strain>
    </source>
</reference>